<dbReference type="PANTHER" id="PTHR46648:SF1">
    <property type="entry name" value="ADENOSINE 5'-MONOPHOSPHORAMIDASE HNT1"/>
    <property type="match status" value="1"/>
</dbReference>
<dbReference type="SUPFAM" id="SSF54197">
    <property type="entry name" value="HIT-like"/>
    <property type="match status" value="1"/>
</dbReference>
<evidence type="ECO:0000256" key="1">
    <source>
        <dbReference type="PROSITE-ProRule" id="PRU00464"/>
    </source>
</evidence>
<protein>
    <submittedName>
        <fullName evidence="3">HIT family protein</fullName>
    </submittedName>
</protein>
<proteinExistence type="predicted"/>
<feature type="domain" description="HIT" evidence="2">
    <location>
        <begin position="39"/>
        <end position="113"/>
    </location>
</feature>
<keyword evidence="4" id="KW-1185">Reference proteome</keyword>
<dbReference type="Pfam" id="PF01230">
    <property type="entry name" value="HIT"/>
    <property type="match status" value="1"/>
</dbReference>
<dbReference type="InterPro" id="IPR011146">
    <property type="entry name" value="HIT-like"/>
</dbReference>
<dbReference type="EMBL" id="CP065425">
    <property type="protein sequence ID" value="QQZ09992.1"/>
    <property type="molecule type" value="Genomic_DNA"/>
</dbReference>
<sequence>MGMECFICDKHRGNIQSAGIAIYEDEFVYVGHIDQNGEPCYLGHLMIDLKRHAPTLGDLNMDEAKSFGMIMAKVSKTLIESEKAEHIYSLVSGNSVPHLHMHIVPRYPNTPKEHWGPMSVYDWSDAPFGDNNEVIALCQRIKAHLEENQNDGI</sequence>
<dbReference type="InterPro" id="IPR036265">
    <property type="entry name" value="HIT-like_sf"/>
</dbReference>
<evidence type="ECO:0000313" key="4">
    <source>
        <dbReference type="Proteomes" id="UP000595691"/>
    </source>
</evidence>
<dbReference type="RefSeq" id="WP_202778941.1">
    <property type="nucleotide sequence ID" value="NZ_CP065425.1"/>
</dbReference>
<reference evidence="3 4" key="1">
    <citation type="submission" date="2020-11" db="EMBL/GenBank/DDBJ databases">
        <title>Taxonomic evaluation of the Bacillus sporothermodurans group of bacteria based on whole genome sequences.</title>
        <authorList>
            <person name="Fiedler G."/>
            <person name="Herbstmann A.-D."/>
            <person name="Doll E."/>
            <person name="Wenning M."/>
            <person name="Brinks E."/>
            <person name="Kabisch J."/>
            <person name="Breitenwieser F."/>
            <person name="Lappann M."/>
            <person name="Boehnlein C."/>
            <person name="Franz C."/>
        </authorList>
    </citation>
    <scope>NUCLEOTIDE SEQUENCE [LARGE SCALE GENOMIC DNA]</scope>
    <source>
        <strain evidence="3 4">JCM 19841</strain>
    </source>
</reference>
<dbReference type="InterPro" id="IPR001310">
    <property type="entry name" value="Histidine_triad_HIT"/>
</dbReference>
<evidence type="ECO:0000259" key="2">
    <source>
        <dbReference type="PROSITE" id="PS51084"/>
    </source>
</evidence>
<dbReference type="Proteomes" id="UP000595691">
    <property type="component" value="Chromosome"/>
</dbReference>
<organism evidence="3 4">
    <name type="scientific">Heyndrickxia vini</name>
    <dbReference type="NCBI Taxonomy" id="1476025"/>
    <lineage>
        <taxon>Bacteria</taxon>
        <taxon>Bacillati</taxon>
        <taxon>Bacillota</taxon>
        <taxon>Bacilli</taxon>
        <taxon>Bacillales</taxon>
        <taxon>Bacillaceae</taxon>
        <taxon>Heyndrickxia</taxon>
    </lineage>
</organism>
<evidence type="ECO:0000313" key="3">
    <source>
        <dbReference type="EMBL" id="QQZ09992.1"/>
    </source>
</evidence>
<dbReference type="Gene3D" id="3.30.428.10">
    <property type="entry name" value="HIT-like"/>
    <property type="match status" value="1"/>
</dbReference>
<dbReference type="PANTHER" id="PTHR46648">
    <property type="entry name" value="HIT FAMILY PROTEIN 1"/>
    <property type="match status" value="1"/>
</dbReference>
<feature type="short sequence motif" description="Histidine triad motif" evidence="1">
    <location>
        <begin position="98"/>
        <end position="102"/>
    </location>
</feature>
<dbReference type="PROSITE" id="PS51084">
    <property type="entry name" value="HIT_2"/>
    <property type="match status" value="1"/>
</dbReference>
<gene>
    <name evidence="3" type="ORF">I5776_03210</name>
</gene>
<name>A0ABX7E3C6_9BACI</name>
<accession>A0ABX7E3C6</accession>